<dbReference type="eggNOG" id="COG3153">
    <property type="taxonomic scope" value="Bacteria"/>
</dbReference>
<dbReference type="SUPFAM" id="SSF55729">
    <property type="entry name" value="Acyl-CoA N-acyltransferases (Nat)"/>
    <property type="match status" value="1"/>
</dbReference>
<dbReference type="STRING" id="1229780.BN381_490004"/>
<dbReference type="PROSITE" id="PS51186">
    <property type="entry name" value="GNAT"/>
    <property type="match status" value="1"/>
</dbReference>
<dbReference type="Proteomes" id="UP000018291">
    <property type="component" value="Unassembled WGS sequence"/>
</dbReference>
<evidence type="ECO:0000313" key="2">
    <source>
        <dbReference type="EMBL" id="CCM64845.1"/>
    </source>
</evidence>
<proteinExistence type="predicted"/>
<organism evidence="2 3">
    <name type="scientific">Candidatus Neomicrothrix parvicella RN1</name>
    <dbReference type="NCBI Taxonomy" id="1229780"/>
    <lineage>
        <taxon>Bacteria</taxon>
        <taxon>Bacillati</taxon>
        <taxon>Actinomycetota</taxon>
        <taxon>Acidimicrobiia</taxon>
        <taxon>Acidimicrobiales</taxon>
        <taxon>Microthrixaceae</taxon>
        <taxon>Candidatus Neomicrothrix</taxon>
    </lineage>
</organism>
<dbReference type="RefSeq" id="WP_012229174.1">
    <property type="nucleotide sequence ID" value="NZ_HG422565.1"/>
</dbReference>
<sequence length="337" mass="37016">MNAPKDAPDDLRLRRATADDRPAIIELCRQALGWKAGEPNEAFFEWKHDENPFGPSPTWVAEDEGGTLVGLRTFLRWRFRRFDGTTINAVRAVDTATHPDWQGRGIFSRLTLGALDDLRDDSVDCVFNTPNDKSRPGYLKMGWQQVGKVPVSVRLTGPGSIAKLAGARTAAEKWSEECSVGRPAAEAFADHDAVEALLARIDTGSHIATDRTTEFLHWRYRFEPLRYRAVSLGTGVEDGLVVFRARRRGTAVEATICDVLTPAGTSPRRAWKALKGAGVDYLLKGSTSQGRLPLADARQGFVPVPALGPILTWRPVATPMVPAMDQLALSLGDIELF</sequence>
<dbReference type="InterPro" id="IPR000182">
    <property type="entry name" value="GNAT_dom"/>
</dbReference>
<dbReference type="GO" id="GO:0016747">
    <property type="term" value="F:acyltransferase activity, transferring groups other than amino-acyl groups"/>
    <property type="evidence" value="ECO:0007669"/>
    <property type="project" value="InterPro"/>
</dbReference>
<keyword evidence="3" id="KW-1185">Reference proteome</keyword>
<evidence type="ECO:0000313" key="3">
    <source>
        <dbReference type="Proteomes" id="UP000018291"/>
    </source>
</evidence>
<gene>
    <name evidence="2" type="ORF">BN381_490004</name>
</gene>
<dbReference type="AlphaFoldDB" id="R4Z2H8"/>
<dbReference type="Pfam" id="PF13527">
    <property type="entry name" value="Acetyltransf_9"/>
    <property type="match status" value="1"/>
</dbReference>
<accession>R4Z2H8</accession>
<dbReference type="HOGENOM" id="CLU_072024_0_0_11"/>
<reference evidence="2 3" key="1">
    <citation type="journal article" date="2013" name="ISME J.">
        <title>Metabolic model for the filamentous 'Candidatus Microthrix parvicella' based on genomic and metagenomic analyses.</title>
        <authorList>
            <person name="Jon McIlroy S."/>
            <person name="Kristiansen R."/>
            <person name="Albertsen M."/>
            <person name="Michael Karst S."/>
            <person name="Rossetti S."/>
            <person name="Lund Nielsen J."/>
            <person name="Tandoi V."/>
            <person name="James Seviour R."/>
            <person name="Nielsen P.H."/>
        </authorList>
    </citation>
    <scope>NUCLEOTIDE SEQUENCE [LARGE SCALE GENOMIC DNA]</scope>
    <source>
        <strain evidence="2 3">RN1</strain>
    </source>
</reference>
<feature type="domain" description="N-acetyltransferase" evidence="1">
    <location>
        <begin position="11"/>
        <end position="166"/>
    </location>
</feature>
<protein>
    <recommendedName>
        <fullName evidence="1">N-acetyltransferase domain-containing protein</fullName>
    </recommendedName>
</protein>
<dbReference type="EMBL" id="CANL01000044">
    <property type="protein sequence ID" value="CCM64845.1"/>
    <property type="molecule type" value="Genomic_DNA"/>
</dbReference>
<dbReference type="Gene3D" id="3.40.630.30">
    <property type="match status" value="1"/>
</dbReference>
<name>R4Z2H8_9ACTN</name>
<evidence type="ECO:0000259" key="1">
    <source>
        <dbReference type="PROSITE" id="PS51186"/>
    </source>
</evidence>
<dbReference type="InterPro" id="IPR016181">
    <property type="entry name" value="Acyl_CoA_acyltransferase"/>
</dbReference>
<comment type="caution">
    <text evidence="2">The sequence shown here is derived from an EMBL/GenBank/DDBJ whole genome shotgun (WGS) entry which is preliminary data.</text>
</comment>